<reference evidence="4 5" key="1">
    <citation type="journal article" date="2019" name="Environ. Microbiol.">
        <title>Species interactions and distinct microbial communities in high Arctic permafrost affected cryosols are associated with the CH4 and CO2 gas fluxes.</title>
        <authorList>
            <person name="Altshuler I."/>
            <person name="Hamel J."/>
            <person name="Turney S."/>
            <person name="Magnuson E."/>
            <person name="Levesque R."/>
            <person name="Greer C."/>
            <person name="Whyte L.G."/>
        </authorList>
    </citation>
    <scope>NUCLEOTIDE SEQUENCE [LARGE SCALE GENOMIC DNA]</scope>
    <source>
        <strain evidence="4 5">E6.1</strain>
    </source>
</reference>
<dbReference type="InterPro" id="IPR024745">
    <property type="entry name" value="GH44_cat"/>
</dbReference>
<dbReference type="Pfam" id="PF12891">
    <property type="entry name" value="Glyco_hydro_44"/>
    <property type="match status" value="1"/>
</dbReference>
<dbReference type="OrthoDB" id="9803686at2"/>
<organism evidence="4 5">
    <name type="scientific">Sphingomonas glacialis</name>
    <dbReference type="NCBI Taxonomy" id="658225"/>
    <lineage>
        <taxon>Bacteria</taxon>
        <taxon>Pseudomonadati</taxon>
        <taxon>Pseudomonadota</taxon>
        <taxon>Alphaproteobacteria</taxon>
        <taxon>Sphingomonadales</taxon>
        <taxon>Sphingomonadaceae</taxon>
        <taxon>Sphingomonas</taxon>
    </lineage>
</organism>
<protein>
    <submittedName>
        <fullName evidence="4">Cellulase</fullName>
    </submittedName>
</protein>
<sequence>MRLWLFVAAPLLASFAPSVPDGPAVIAIDAAADRHPISPLIYGASFADTATIADLGLAANRSGGNSASLYDWRSEARNAGRDWYFESMPVTPGEPAQYGTRFIAQTRAGGAAPIVTVPMIGWVAKLAPGGGKQASFAISKYGAQEARDSDGLPDAGNGNTPAGRPIVGNDPHDAAQPDAPANQQAWIRSLVAKWGEAAQGGVPFYALDNEPSRWHDIHRDVHPVGLHAREIAQATIAYARMVKVADPSAKVLAPEEWGWNGYRYSGFDQQAGEAHGYRDLPDRRDQTGGMDLLPWLLTQWKRAGHPIDILSVHYYPQGGEFHEGQDDVSPAMQARRNRSTRALWDRAYTDESWIADRVALIPRLRDWSAKCYYPGTPLAITEYSWGADGHMNGATAQADILGIFGREGVYMAARWMAPARGTPIYLAMKLFRNPHGTQAGFGETSVAAQAPDPDTVAAFAAVRAKDGVLTVVAINKRANHPAPVRISLAHFARAGSITGARVADGRLIQLPPTRYRDAAIAATLPPQSVTLFEVRPDAS</sequence>
<dbReference type="InterPro" id="IPR017853">
    <property type="entry name" value="GH"/>
</dbReference>
<dbReference type="Gene3D" id="2.60.40.1180">
    <property type="entry name" value="Golgi alpha-mannosidase II"/>
    <property type="match status" value="1"/>
</dbReference>
<dbReference type="AlphaFoldDB" id="A0A502FIY1"/>
<keyword evidence="5" id="KW-1185">Reference proteome</keyword>
<proteinExistence type="predicted"/>
<keyword evidence="2" id="KW-0732">Signal</keyword>
<accession>A0A502FIY1</accession>
<evidence type="ECO:0000256" key="2">
    <source>
        <dbReference type="SAM" id="SignalP"/>
    </source>
</evidence>
<evidence type="ECO:0000259" key="3">
    <source>
        <dbReference type="Pfam" id="PF12891"/>
    </source>
</evidence>
<evidence type="ECO:0000313" key="4">
    <source>
        <dbReference type="EMBL" id="TPG49467.1"/>
    </source>
</evidence>
<gene>
    <name evidence="4" type="ORF">EAH76_19245</name>
</gene>
<feature type="region of interest" description="Disordered" evidence="1">
    <location>
        <begin position="146"/>
        <end position="182"/>
    </location>
</feature>
<comment type="caution">
    <text evidence="4">The sequence shown here is derived from an EMBL/GenBank/DDBJ whole genome shotgun (WGS) entry which is preliminary data.</text>
</comment>
<dbReference type="EMBL" id="RCZC01000007">
    <property type="protein sequence ID" value="TPG49467.1"/>
    <property type="molecule type" value="Genomic_DNA"/>
</dbReference>
<dbReference type="Gene3D" id="3.20.20.80">
    <property type="entry name" value="Glycosidases"/>
    <property type="match status" value="1"/>
</dbReference>
<evidence type="ECO:0000313" key="5">
    <source>
        <dbReference type="Proteomes" id="UP000319931"/>
    </source>
</evidence>
<dbReference type="InterPro" id="IPR013780">
    <property type="entry name" value="Glyco_hydro_b"/>
</dbReference>
<dbReference type="RefSeq" id="WP_140851898.1">
    <property type="nucleotide sequence ID" value="NZ_RCZC01000007.1"/>
</dbReference>
<evidence type="ECO:0000256" key="1">
    <source>
        <dbReference type="SAM" id="MobiDB-lite"/>
    </source>
</evidence>
<feature type="signal peptide" evidence="2">
    <location>
        <begin position="1"/>
        <end position="20"/>
    </location>
</feature>
<name>A0A502FIY1_9SPHN</name>
<feature type="chain" id="PRO_5021273296" evidence="2">
    <location>
        <begin position="21"/>
        <end position="539"/>
    </location>
</feature>
<feature type="domain" description="Glycoside hydrolase family 44 catalytic" evidence="3">
    <location>
        <begin position="77"/>
        <end position="317"/>
    </location>
</feature>
<dbReference type="Proteomes" id="UP000319931">
    <property type="component" value="Unassembled WGS sequence"/>
</dbReference>
<dbReference type="SUPFAM" id="SSF51445">
    <property type="entry name" value="(Trans)glycosidases"/>
    <property type="match status" value="1"/>
</dbReference>